<sequence length="127" mass="14698">MKETETIAKHVVDAAFQVHYFLGPGLLESTYQACFVEELQRKRFNVATELVVPVEYKGKILRESLRLDVLVENEIIVELKAMEYLLPVHKAQLITYLRLSNLHLGFLINFNVAKIKDGISRVVHNYR</sequence>
<dbReference type="AlphaFoldDB" id="A0A2D0N2H5"/>
<dbReference type="Pfam" id="PF13366">
    <property type="entry name" value="PDDEXK_3"/>
    <property type="match status" value="1"/>
</dbReference>
<dbReference type="InterPro" id="IPR026350">
    <property type="entry name" value="GxxExxY"/>
</dbReference>
<keyword evidence="2" id="KW-1185">Reference proteome</keyword>
<dbReference type="NCBIfam" id="TIGR04256">
    <property type="entry name" value="GxxExxY"/>
    <property type="match status" value="1"/>
</dbReference>
<comment type="caution">
    <text evidence="1">The sequence shown here is derived from an EMBL/GenBank/DDBJ whole genome shotgun (WGS) entry which is preliminary data.</text>
</comment>
<proteinExistence type="predicted"/>
<dbReference type="RefSeq" id="WP_099154667.1">
    <property type="nucleotide sequence ID" value="NZ_PDUD01000047.1"/>
</dbReference>
<evidence type="ECO:0000313" key="1">
    <source>
        <dbReference type="EMBL" id="PHN01933.1"/>
    </source>
</evidence>
<evidence type="ECO:0000313" key="2">
    <source>
        <dbReference type="Proteomes" id="UP000223913"/>
    </source>
</evidence>
<gene>
    <name evidence="1" type="ORF">CRP01_34645</name>
</gene>
<dbReference type="EMBL" id="PDUD01000047">
    <property type="protein sequence ID" value="PHN01933.1"/>
    <property type="molecule type" value="Genomic_DNA"/>
</dbReference>
<organism evidence="1 2">
    <name type="scientific">Flavilitoribacter nigricans (strain ATCC 23147 / DSM 23189 / NBRC 102662 / NCIMB 1420 / SS-2)</name>
    <name type="common">Lewinella nigricans</name>
    <dbReference type="NCBI Taxonomy" id="1122177"/>
    <lineage>
        <taxon>Bacteria</taxon>
        <taxon>Pseudomonadati</taxon>
        <taxon>Bacteroidota</taxon>
        <taxon>Saprospiria</taxon>
        <taxon>Saprospirales</taxon>
        <taxon>Lewinellaceae</taxon>
        <taxon>Flavilitoribacter</taxon>
    </lineage>
</organism>
<dbReference type="Proteomes" id="UP000223913">
    <property type="component" value="Unassembled WGS sequence"/>
</dbReference>
<accession>A0A2D0N2H5</accession>
<dbReference type="OrthoDB" id="1119698at2"/>
<reference evidence="1 2" key="1">
    <citation type="submission" date="2017-10" db="EMBL/GenBank/DDBJ databases">
        <title>The draft genome sequence of Lewinella nigricans NBRC 102662.</title>
        <authorList>
            <person name="Wang K."/>
        </authorList>
    </citation>
    <scope>NUCLEOTIDE SEQUENCE [LARGE SCALE GENOMIC DNA]</scope>
    <source>
        <strain evidence="1 2">NBRC 102662</strain>
    </source>
</reference>
<name>A0A2D0N2H5_FLAN2</name>
<protein>
    <submittedName>
        <fullName evidence="1">GxxExxY protein</fullName>
    </submittedName>
</protein>